<feature type="transmembrane region" description="Helical" evidence="1">
    <location>
        <begin position="100"/>
        <end position="119"/>
    </location>
</feature>
<evidence type="ECO:0000256" key="1">
    <source>
        <dbReference type="SAM" id="Phobius"/>
    </source>
</evidence>
<dbReference type="EMBL" id="JAENHN010000046">
    <property type="protein sequence ID" value="MBK1812231.1"/>
    <property type="molecule type" value="Genomic_DNA"/>
</dbReference>
<protein>
    <submittedName>
        <fullName evidence="2">Uncharacterized protein</fullName>
    </submittedName>
</protein>
<keyword evidence="3" id="KW-1185">Reference proteome</keyword>
<keyword evidence="1" id="KW-0472">Membrane</keyword>
<evidence type="ECO:0000313" key="2">
    <source>
        <dbReference type="EMBL" id="MBK1812231.1"/>
    </source>
</evidence>
<dbReference type="RefSeq" id="WP_200271233.1">
    <property type="nucleotide sequence ID" value="NZ_JAENHN010000046.1"/>
</dbReference>
<organism evidence="2 3">
    <name type="scientific">Clostridium yunnanense</name>
    <dbReference type="NCBI Taxonomy" id="2800325"/>
    <lineage>
        <taxon>Bacteria</taxon>
        <taxon>Bacillati</taxon>
        <taxon>Bacillota</taxon>
        <taxon>Clostridia</taxon>
        <taxon>Eubacteriales</taxon>
        <taxon>Clostridiaceae</taxon>
        <taxon>Clostridium</taxon>
    </lineage>
</organism>
<reference evidence="3" key="1">
    <citation type="submission" date="2021-01" db="EMBL/GenBank/DDBJ databases">
        <title>Genome public.</title>
        <authorList>
            <person name="Liu C."/>
            <person name="Sun Q."/>
        </authorList>
    </citation>
    <scope>NUCLEOTIDE SEQUENCE [LARGE SCALE GENOMIC DNA]</scope>
    <source>
        <strain evidence="3">YIM B02505</strain>
    </source>
</reference>
<accession>A0ABS1ESA6</accession>
<gene>
    <name evidence="2" type="ORF">JHL18_16530</name>
</gene>
<feature type="transmembrane region" description="Helical" evidence="1">
    <location>
        <begin position="12"/>
        <end position="32"/>
    </location>
</feature>
<keyword evidence="1" id="KW-0812">Transmembrane</keyword>
<sequence>MEKFKGDLKKRIVFMILGDVLAIFLIIMAGVYFNNISIAHGNRNITNIIRGYQIGTFVCTHGIVLVYIKKYIKALKDKEKLRQLYIKENDERKKFIVSKFGGVGFDFCLATIQIAAIITGFLNQIAFLTLIVVALFMSFVKGSLFIYYSRKF</sequence>
<feature type="transmembrane region" description="Helical" evidence="1">
    <location>
        <begin position="125"/>
        <end position="148"/>
    </location>
</feature>
<comment type="caution">
    <text evidence="2">The sequence shown here is derived from an EMBL/GenBank/DDBJ whole genome shotgun (WGS) entry which is preliminary data.</text>
</comment>
<evidence type="ECO:0000313" key="3">
    <source>
        <dbReference type="Proteomes" id="UP000596739"/>
    </source>
</evidence>
<name>A0ABS1ESA6_9CLOT</name>
<proteinExistence type="predicted"/>
<dbReference type="Proteomes" id="UP000596739">
    <property type="component" value="Unassembled WGS sequence"/>
</dbReference>
<feature type="transmembrane region" description="Helical" evidence="1">
    <location>
        <begin position="52"/>
        <end position="72"/>
    </location>
</feature>
<keyword evidence="1" id="KW-1133">Transmembrane helix</keyword>